<dbReference type="PANTHER" id="PTHR47151">
    <property type="entry name" value="LEU/ILE/VAL-BINDING ABC TRANSPORTER SUBUNIT"/>
    <property type="match status" value="1"/>
</dbReference>
<proteinExistence type="predicted"/>
<dbReference type="InterPro" id="IPR028081">
    <property type="entry name" value="Leu-bd"/>
</dbReference>
<dbReference type="EMBL" id="CAFAAN010000003">
    <property type="protein sequence ID" value="CAB4797650.1"/>
    <property type="molecule type" value="Genomic_DNA"/>
</dbReference>
<organism evidence="11">
    <name type="scientific">freshwater metagenome</name>
    <dbReference type="NCBI Taxonomy" id="449393"/>
    <lineage>
        <taxon>unclassified sequences</taxon>
        <taxon>metagenomes</taxon>
        <taxon>ecological metagenomes</taxon>
    </lineage>
</organism>
<evidence type="ECO:0000256" key="1">
    <source>
        <dbReference type="ARBA" id="ARBA00022729"/>
    </source>
</evidence>
<evidence type="ECO:0000313" key="6">
    <source>
        <dbReference type="EMBL" id="CAB4753469.1"/>
    </source>
</evidence>
<evidence type="ECO:0000313" key="12">
    <source>
        <dbReference type="EMBL" id="CAB5069682.1"/>
    </source>
</evidence>
<gene>
    <name evidence="3" type="ORF">UFOPK1824_00713</name>
    <name evidence="4" type="ORF">UFOPK2340_00716</name>
    <name evidence="5" type="ORF">UFOPK2772_01236</name>
    <name evidence="6" type="ORF">UFOPK2850_00558</name>
    <name evidence="7" type="ORF">UFOPK3027_00417</name>
    <name evidence="8" type="ORF">UFOPK3256_00364</name>
    <name evidence="9" type="ORF">UFOPK3827_00101</name>
    <name evidence="10" type="ORF">UFOPK3982_00340</name>
    <name evidence="11" type="ORF">UFOPK4120_00051</name>
    <name evidence="12" type="ORF">UFOPK4404_00101</name>
</gene>
<accession>A0A6J7PS07</accession>
<evidence type="ECO:0000313" key="9">
    <source>
        <dbReference type="EMBL" id="CAB4943821.1"/>
    </source>
</evidence>
<dbReference type="SUPFAM" id="SSF53822">
    <property type="entry name" value="Periplasmic binding protein-like I"/>
    <property type="match status" value="1"/>
</dbReference>
<dbReference type="EMBL" id="CAFAZW010000004">
    <property type="protein sequence ID" value="CAB4840440.1"/>
    <property type="molecule type" value="Genomic_DNA"/>
</dbReference>
<reference evidence="11" key="1">
    <citation type="submission" date="2020-05" db="EMBL/GenBank/DDBJ databases">
        <authorList>
            <person name="Chiriac C."/>
            <person name="Salcher M."/>
            <person name="Ghai R."/>
            <person name="Kavagutti S V."/>
        </authorList>
    </citation>
    <scope>NUCLEOTIDE SEQUENCE</scope>
</reference>
<sequence>MNKKIKASAAIVAALALSLGAFAATSASAATKTYTLAYQGPLSGGEASTGTDEQNGVKYAIKVWEAANPGIKINLVSVDDEGDPAVASKVAPGVGANKKIIGLVGPAYSGATIASLPYYKAGNLTVISPSATRVSLTDPKSPTVKSDYGRPIFHRVVATDDKQGPALAKFATKGIASAKVFVFDDQSSYAVPLRGYVEAAIKKISTASLVGTGDSVINTTTDYSPTIAKIKTSGANVVIYTGYYSAAAIFIKQLRDSGSTAVFAGGDGVFNQEFAKLAGKSGEGALLTGVAGLADVDATIEADFKAKIGVSSGVYAVESIDAANIFLSGIKNGKTTRAAMNKWVKAYNFKGIAGATIKFNQHGDISEGGFAGFLVTGGKLVNKGPVA</sequence>
<dbReference type="PANTHER" id="PTHR47151:SF2">
    <property type="entry name" value="AMINO ACID BINDING PROTEIN"/>
    <property type="match status" value="1"/>
</dbReference>
<evidence type="ECO:0000313" key="8">
    <source>
        <dbReference type="EMBL" id="CAB4840440.1"/>
    </source>
</evidence>
<dbReference type="EMBL" id="CAEZYT010000110">
    <property type="protein sequence ID" value="CAB4744695.1"/>
    <property type="molecule type" value="Genomic_DNA"/>
</dbReference>
<evidence type="ECO:0000313" key="3">
    <source>
        <dbReference type="EMBL" id="CAB4601070.1"/>
    </source>
</evidence>
<evidence type="ECO:0000259" key="2">
    <source>
        <dbReference type="Pfam" id="PF13458"/>
    </source>
</evidence>
<dbReference type="Pfam" id="PF13458">
    <property type="entry name" value="Peripla_BP_6"/>
    <property type="match status" value="1"/>
</dbReference>
<dbReference type="EMBL" id="CAFBPO010000001">
    <property type="protein sequence ID" value="CAB5007671.1"/>
    <property type="molecule type" value="Genomic_DNA"/>
</dbReference>
<dbReference type="EMBL" id="CAEZZH010000005">
    <property type="protein sequence ID" value="CAB4753469.1"/>
    <property type="molecule type" value="Genomic_DNA"/>
</dbReference>
<dbReference type="EMBL" id="CAEZUM010000040">
    <property type="protein sequence ID" value="CAB4601070.1"/>
    <property type="molecule type" value="Genomic_DNA"/>
</dbReference>
<protein>
    <submittedName>
        <fullName evidence="11">Unannotated protein</fullName>
    </submittedName>
</protein>
<dbReference type="CDD" id="cd06342">
    <property type="entry name" value="PBP1_ABC_LIVBP-like"/>
    <property type="match status" value="1"/>
</dbReference>
<evidence type="ECO:0000313" key="4">
    <source>
        <dbReference type="EMBL" id="CAB4675335.1"/>
    </source>
</evidence>
<dbReference type="EMBL" id="CAFBOO010000002">
    <property type="protein sequence ID" value="CAB4979763.1"/>
    <property type="molecule type" value="Genomic_DNA"/>
</dbReference>
<dbReference type="Gene3D" id="3.40.50.2300">
    <property type="match status" value="2"/>
</dbReference>
<dbReference type="InterPro" id="IPR028082">
    <property type="entry name" value="Peripla_BP_I"/>
</dbReference>
<evidence type="ECO:0000313" key="7">
    <source>
        <dbReference type="EMBL" id="CAB4797650.1"/>
    </source>
</evidence>
<keyword evidence="1" id="KW-0732">Signal</keyword>
<feature type="domain" description="Leucine-binding protein" evidence="2">
    <location>
        <begin position="35"/>
        <end position="363"/>
    </location>
</feature>
<dbReference type="AlphaFoldDB" id="A0A6J7PS07"/>
<evidence type="ECO:0000313" key="11">
    <source>
        <dbReference type="EMBL" id="CAB5007671.1"/>
    </source>
</evidence>
<dbReference type="EMBL" id="CAEZXC010000032">
    <property type="protein sequence ID" value="CAB4675335.1"/>
    <property type="molecule type" value="Genomic_DNA"/>
</dbReference>
<name>A0A6J7PS07_9ZZZZ</name>
<evidence type="ECO:0000313" key="5">
    <source>
        <dbReference type="EMBL" id="CAB4744695.1"/>
    </source>
</evidence>
<dbReference type="EMBL" id="CAFBNM010000001">
    <property type="protein sequence ID" value="CAB4943821.1"/>
    <property type="molecule type" value="Genomic_DNA"/>
</dbReference>
<evidence type="ECO:0000313" key="10">
    <source>
        <dbReference type="EMBL" id="CAB4979763.1"/>
    </source>
</evidence>
<dbReference type="EMBL" id="CAFBQY010000001">
    <property type="protein sequence ID" value="CAB5069682.1"/>
    <property type="molecule type" value="Genomic_DNA"/>
</dbReference>